<evidence type="ECO:0000313" key="1">
    <source>
        <dbReference type="EMBL" id="MFC6671425.1"/>
    </source>
</evidence>
<evidence type="ECO:0000313" key="2">
    <source>
        <dbReference type="Proteomes" id="UP001596422"/>
    </source>
</evidence>
<dbReference type="EMBL" id="JBHSWE010000001">
    <property type="protein sequence ID" value="MFC6671425.1"/>
    <property type="molecule type" value="Genomic_DNA"/>
</dbReference>
<dbReference type="Proteomes" id="UP001596422">
    <property type="component" value="Unassembled WGS sequence"/>
</dbReference>
<organism evidence="1 2">
    <name type="scientific">Marinobacterium aestuariivivens</name>
    <dbReference type="NCBI Taxonomy" id="1698799"/>
    <lineage>
        <taxon>Bacteria</taxon>
        <taxon>Pseudomonadati</taxon>
        <taxon>Pseudomonadota</taxon>
        <taxon>Gammaproteobacteria</taxon>
        <taxon>Oceanospirillales</taxon>
        <taxon>Oceanospirillaceae</taxon>
        <taxon>Marinobacterium</taxon>
    </lineage>
</organism>
<evidence type="ECO:0008006" key="3">
    <source>
        <dbReference type="Google" id="ProtNLM"/>
    </source>
</evidence>
<dbReference type="RefSeq" id="WP_379909935.1">
    <property type="nucleotide sequence ID" value="NZ_JBHSWE010000001.1"/>
</dbReference>
<gene>
    <name evidence="1" type="ORF">ACFQDL_16120</name>
</gene>
<keyword evidence="2" id="KW-1185">Reference proteome</keyword>
<protein>
    <recommendedName>
        <fullName evidence="3">Alpha/beta hydrolase</fullName>
    </recommendedName>
</protein>
<accession>A0ABW2A1T7</accession>
<sequence>MLRPETVERMQRETPALEVLNLPGIEHAPSLMEPAQIEAITRWLRGHRHL</sequence>
<reference evidence="2" key="1">
    <citation type="journal article" date="2019" name="Int. J. Syst. Evol. Microbiol.">
        <title>The Global Catalogue of Microorganisms (GCM) 10K type strain sequencing project: providing services to taxonomists for standard genome sequencing and annotation.</title>
        <authorList>
            <consortium name="The Broad Institute Genomics Platform"/>
            <consortium name="The Broad Institute Genome Sequencing Center for Infectious Disease"/>
            <person name="Wu L."/>
            <person name="Ma J."/>
        </authorList>
    </citation>
    <scope>NUCLEOTIDE SEQUENCE [LARGE SCALE GENOMIC DNA]</scope>
    <source>
        <strain evidence="2">NBRC 111756</strain>
    </source>
</reference>
<name>A0ABW2A1T7_9GAMM</name>
<dbReference type="InterPro" id="IPR029058">
    <property type="entry name" value="AB_hydrolase_fold"/>
</dbReference>
<dbReference type="Gene3D" id="3.40.50.1820">
    <property type="entry name" value="alpha/beta hydrolase"/>
    <property type="match status" value="1"/>
</dbReference>
<comment type="caution">
    <text evidence="1">The sequence shown here is derived from an EMBL/GenBank/DDBJ whole genome shotgun (WGS) entry which is preliminary data.</text>
</comment>
<proteinExistence type="predicted"/>